<evidence type="ECO:0000313" key="2">
    <source>
        <dbReference type="Proteomes" id="UP000198802"/>
    </source>
</evidence>
<gene>
    <name evidence="1" type="ORF">Ga0074812_101464</name>
</gene>
<protein>
    <submittedName>
        <fullName evidence="1">Uncharacterized protein</fullName>
    </submittedName>
</protein>
<keyword evidence="2" id="KW-1185">Reference proteome</keyword>
<name>A0A0S4QED4_9ACTN</name>
<reference evidence="2" key="1">
    <citation type="submission" date="2015-11" db="EMBL/GenBank/DDBJ databases">
        <authorList>
            <person name="Varghese N."/>
        </authorList>
    </citation>
    <scope>NUCLEOTIDE SEQUENCE [LARGE SCALE GENOMIC DNA]</scope>
    <source>
        <strain evidence="2">DSM 45899</strain>
    </source>
</reference>
<accession>A0A0S4QED4</accession>
<organism evidence="1 2">
    <name type="scientific">Parafrankia irregularis</name>
    <dbReference type="NCBI Taxonomy" id="795642"/>
    <lineage>
        <taxon>Bacteria</taxon>
        <taxon>Bacillati</taxon>
        <taxon>Actinomycetota</taxon>
        <taxon>Actinomycetes</taxon>
        <taxon>Frankiales</taxon>
        <taxon>Frankiaceae</taxon>
        <taxon>Parafrankia</taxon>
    </lineage>
</organism>
<dbReference type="AlphaFoldDB" id="A0A0S4QED4"/>
<evidence type="ECO:0000313" key="1">
    <source>
        <dbReference type="EMBL" id="CUU53963.1"/>
    </source>
</evidence>
<dbReference type="Proteomes" id="UP000198802">
    <property type="component" value="Unassembled WGS sequence"/>
</dbReference>
<dbReference type="EMBL" id="FAOZ01000001">
    <property type="protein sequence ID" value="CUU53963.1"/>
    <property type="molecule type" value="Genomic_DNA"/>
</dbReference>
<sequence length="51" mass="5156">MALGDGTVSLGPALLVAGVPATGHDRSESAASGVVRVLTVKSSPLLCRHDW</sequence>
<proteinExistence type="predicted"/>